<evidence type="ECO:0000256" key="1">
    <source>
        <dbReference type="SAM" id="SignalP"/>
    </source>
</evidence>
<reference evidence="2 3" key="1">
    <citation type="submission" date="2024-09" db="EMBL/GenBank/DDBJ databases">
        <title>Novel species of the genus Pelomonas and Roseateles isolated from streams.</title>
        <authorList>
            <person name="Lu H."/>
        </authorList>
    </citation>
    <scope>NUCLEOTIDE SEQUENCE [LARGE SCALE GENOMIC DNA]</scope>
    <source>
        <strain evidence="2 3">DC23W</strain>
    </source>
</reference>
<feature type="chain" id="PRO_5045301498" description="Lipoprotein" evidence="1">
    <location>
        <begin position="25"/>
        <end position="96"/>
    </location>
</feature>
<name>A0ABW7EME1_9BURK</name>
<organism evidence="2 3">
    <name type="scientific">Pelomonas dachongensis</name>
    <dbReference type="NCBI Taxonomy" id="3299029"/>
    <lineage>
        <taxon>Bacteria</taxon>
        <taxon>Pseudomonadati</taxon>
        <taxon>Pseudomonadota</taxon>
        <taxon>Betaproteobacteria</taxon>
        <taxon>Burkholderiales</taxon>
        <taxon>Sphaerotilaceae</taxon>
        <taxon>Roseateles</taxon>
    </lineage>
</organism>
<sequence length="96" mass="10284">MKQHPKALLALAPLVLALSGCANVALRDPGLTAEADRSEQRAIAAQKTGAPEVARIQEDRADRLRARAANYSVGDWVADVLVNLFLDGSAPAPRRR</sequence>
<gene>
    <name evidence="2" type="ORF">ACG02S_11805</name>
</gene>
<evidence type="ECO:0000313" key="3">
    <source>
        <dbReference type="Proteomes" id="UP001606300"/>
    </source>
</evidence>
<dbReference type="RefSeq" id="WP_394470651.1">
    <property type="nucleotide sequence ID" value="NZ_JBIGHY010000003.1"/>
</dbReference>
<feature type="signal peptide" evidence="1">
    <location>
        <begin position="1"/>
        <end position="24"/>
    </location>
</feature>
<protein>
    <recommendedName>
        <fullName evidence="4">Lipoprotein</fullName>
    </recommendedName>
</protein>
<keyword evidence="1" id="KW-0732">Signal</keyword>
<proteinExistence type="predicted"/>
<dbReference type="Proteomes" id="UP001606300">
    <property type="component" value="Unassembled WGS sequence"/>
</dbReference>
<evidence type="ECO:0008006" key="4">
    <source>
        <dbReference type="Google" id="ProtNLM"/>
    </source>
</evidence>
<keyword evidence="3" id="KW-1185">Reference proteome</keyword>
<comment type="caution">
    <text evidence="2">The sequence shown here is derived from an EMBL/GenBank/DDBJ whole genome shotgun (WGS) entry which is preliminary data.</text>
</comment>
<accession>A0ABW7EME1</accession>
<dbReference type="PROSITE" id="PS51257">
    <property type="entry name" value="PROKAR_LIPOPROTEIN"/>
    <property type="match status" value="1"/>
</dbReference>
<evidence type="ECO:0000313" key="2">
    <source>
        <dbReference type="EMBL" id="MFG6414580.1"/>
    </source>
</evidence>
<dbReference type="EMBL" id="JBIGHY010000003">
    <property type="protein sequence ID" value="MFG6414580.1"/>
    <property type="molecule type" value="Genomic_DNA"/>
</dbReference>